<sequence length="61" mass="7247">MMILTKMKLQTLGWFLCLARIDILRLSNNFLSLHPILTVSYVYEGFEFYSEPIMLFPFLNL</sequence>
<evidence type="ECO:0000256" key="1">
    <source>
        <dbReference type="SAM" id="SignalP"/>
    </source>
</evidence>
<organism evidence="2 3">
    <name type="scientific">Medicago truncatula</name>
    <name type="common">Barrel medic</name>
    <name type="synonym">Medicago tribuloides</name>
    <dbReference type="NCBI Taxonomy" id="3880"/>
    <lineage>
        <taxon>Eukaryota</taxon>
        <taxon>Viridiplantae</taxon>
        <taxon>Streptophyta</taxon>
        <taxon>Embryophyta</taxon>
        <taxon>Tracheophyta</taxon>
        <taxon>Spermatophyta</taxon>
        <taxon>Magnoliopsida</taxon>
        <taxon>eudicotyledons</taxon>
        <taxon>Gunneridae</taxon>
        <taxon>Pentapetalae</taxon>
        <taxon>rosids</taxon>
        <taxon>fabids</taxon>
        <taxon>Fabales</taxon>
        <taxon>Fabaceae</taxon>
        <taxon>Papilionoideae</taxon>
        <taxon>50 kb inversion clade</taxon>
        <taxon>NPAAA clade</taxon>
        <taxon>Hologalegina</taxon>
        <taxon>IRL clade</taxon>
        <taxon>Trifolieae</taxon>
        <taxon>Medicago</taxon>
    </lineage>
</organism>
<name>A0A396IAP9_MEDTR</name>
<dbReference type="AlphaFoldDB" id="A0A396IAP9"/>
<gene>
    <name evidence="2" type="ORF">MtrunA17_Chr4g0041211</name>
</gene>
<dbReference type="Proteomes" id="UP000265566">
    <property type="component" value="Chromosome 4"/>
</dbReference>
<protein>
    <recommendedName>
        <fullName evidence="4">Transmembrane protein</fullName>
    </recommendedName>
</protein>
<feature type="chain" id="PRO_5017208690" description="Transmembrane protein" evidence="1">
    <location>
        <begin position="20"/>
        <end position="61"/>
    </location>
</feature>
<evidence type="ECO:0008006" key="4">
    <source>
        <dbReference type="Google" id="ProtNLM"/>
    </source>
</evidence>
<feature type="signal peptide" evidence="1">
    <location>
        <begin position="1"/>
        <end position="19"/>
    </location>
</feature>
<keyword evidence="1" id="KW-0732">Signal</keyword>
<proteinExistence type="predicted"/>
<accession>A0A396IAP9</accession>
<reference evidence="3" key="1">
    <citation type="journal article" date="2018" name="Nat. Plants">
        <title>Whole-genome landscape of Medicago truncatula symbiotic genes.</title>
        <authorList>
            <person name="Pecrix Y."/>
            <person name="Staton S.E."/>
            <person name="Sallet E."/>
            <person name="Lelandais-Briere C."/>
            <person name="Moreau S."/>
            <person name="Carrere S."/>
            <person name="Blein T."/>
            <person name="Jardinaud M.F."/>
            <person name="Latrasse D."/>
            <person name="Zouine M."/>
            <person name="Zahm M."/>
            <person name="Kreplak J."/>
            <person name="Mayjonade B."/>
            <person name="Satge C."/>
            <person name="Perez M."/>
            <person name="Cauet S."/>
            <person name="Marande W."/>
            <person name="Chantry-Darmon C."/>
            <person name="Lopez-Roques C."/>
            <person name="Bouchez O."/>
            <person name="Berard A."/>
            <person name="Debelle F."/>
            <person name="Munos S."/>
            <person name="Bendahmane A."/>
            <person name="Berges H."/>
            <person name="Niebel A."/>
            <person name="Buitink J."/>
            <person name="Frugier F."/>
            <person name="Benhamed M."/>
            <person name="Crespi M."/>
            <person name="Gouzy J."/>
            <person name="Gamas P."/>
        </authorList>
    </citation>
    <scope>NUCLEOTIDE SEQUENCE [LARGE SCALE GENOMIC DNA]</scope>
    <source>
        <strain evidence="3">cv. Jemalong A17</strain>
    </source>
</reference>
<dbReference type="Gramene" id="rna24367">
    <property type="protein sequence ID" value="RHN61861.1"/>
    <property type="gene ID" value="gene24367"/>
</dbReference>
<evidence type="ECO:0000313" key="2">
    <source>
        <dbReference type="EMBL" id="RHN61861.1"/>
    </source>
</evidence>
<comment type="caution">
    <text evidence="2">The sequence shown here is derived from an EMBL/GenBank/DDBJ whole genome shotgun (WGS) entry which is preliminary data.</text>
</comment>
<evidence type="ECO:0000313" key="3">
    <source>
        <dbReference type="Proteomes" id="UP000265566"/>
    </source>
</evidence>
<dbReference type="EMBL" id="PSQE01000004">
    <property type="protein sequence ID" value="RHN61861.1"/>
    <property type="molecule type" value="Genomic_DNA"/>
</dbReference>